<dbReference type="PANTHER" id="PTHR28207">
    <property type="entry name" value="ATP SYNTHASE SUBUNIT H, MITOCHONDRIAL"/>
    <property type="match status" value="1"/>
</dbReference>
<dbReference type="eggNOG" id="ENOG502SDW5">
    <property type="taxonomic scope" value="Eukaryota"/>
</dbReference>
<evidence type="ECO:0000313" key="3">
    <source>
        <dbReference type="Proteomes" id="UP000015441"/>
    </source>
</evidence>
<dbReference type="GO" id="GO:0046933">
    <property type="term" value="F:proton-transporting ATP synthase activity, rotational mechanism"/>
    <property type="evidence" value="ECO:0007669"/>
    <property type="project" value="TreeGrafter"/>
</dbReference>
<comment type="caution">
    <text evidence="2">The sequence shown here is derived from an EMBL/GenBank/DDBJ whole genome shotgun (WGS) entry which is preliminary data.</text>
</comment>
<dbReference type="InParanoid" id="N1JCW1"/>
<reference evidence="2 3" key="1">
    <citation type="journal article" date="2010" name="Science">
        <title>Genome expansion and gene loss in powdery mildew fungi reveal tradeoffs in extreme parasitism.</title>
        <authorList>
            <person name="Spanu P.D."/>
            <person name="Abbott J.C."/>
            <person name="Amselem J."/>
            <person name="Burgis T.A."/>
            <person name="Soanes D.M."/>
            <person name="Stueber K."/>
            <person name="Ver Loren van Themaat E."/>
            <person name="Brown J.K.M."/>
            <person name="Butcher S.A."/>
            <person name="Gurr S.J."/>
            <person name="Lebrun M.-H."/>
            <person name="Ridout C.J."/>
            <person name="Schulze-Lefert P."/>
            <person name="Talbot N.J."/>
            <person name="Ahmadinejad N."/>
            <person name="Ametz C."/>
            <person name="Barton G.R."/>
            <person name="Benjdia M."/>
            <person name="Bidzinski P."/>
            <person name="Bindschedler L.V."/>
            <person name="Both M."/>
            <person name="Brewer M.T."/>
            <person name="Cadle-Davidson L."/>
            <person name="Cadle-Davidson M.M."/>
            <person name="Collemare J."/>
            <person name="Cramer R."/>
            <person name="Frenkel O."/>
            <person name="Godfrey D."/>
            <person name="Harriman J."/>
            <person name="Hoede C."/>
            <person name="King B.C."/>
            <person name="Klages S."/>
            <person name="Kleemann J."/>
            <person name="Knoll D."/>
            <person name="Koti P.S."/>
            <person name="Kreplak J."/>
            <person name="Lopez-Ruiz F.J."/>
            <person name="Lu X."/>
            <person name="Maekawa T."/>
            <person name="Mahanil S."/>
            <person name="Micali C."/>
            <person name="Milgroom M.G."/>
            <person name="Montana G."/>
            <person name="Noir S."/>
            <person name="O'Connell R.J."/>
            <person name="Oberhaensli S."/>
            <person name="Parlange F."/>
            <person name="Pedersen C."/>
            <person name="Quesneville H."/>
            <person name="Reinhardt R."/>
            <person name="Rott M."/>
            <person name="Sacristan S."/>
            <person name="Schmidt S.M."/>
            <person name="Schoen M."/>
            <person name="Skamnioti P."/>
            <person name="Sommer H."/>
            <person name="Stephens A."/>
            <person name="Takahara H."/>
            <person name="Thordal-Christensen H."/>
            <person name="Vigouroux M."/>
            <person name="Wessling R."/>
            <person name="Wicker T."/>
            <person name="Panstruga R."/>
        </authorList>
    </citation>
    <scope>NUCLEOTIDE SEQUENCE [LARGE SCALE GENOMIC DNA]</scope>
    <source>
        <strain evidence="2">DH14</strain>
    </source>
</reference>
<dbReference type="Pfam" id="PF10775">
    <property type="entry name" value="ATP_sub_h"/>
    <property type="match status" value="1"/>
</dbReference>
<dbReference type="PANTHER" id="PTHR28207:SF1">
    <property type="entry name" value="ATP SYNTHASE SUBUNIT H, MITOCHONDRIAL"/>
    <property type="match status" value="1"/>
</dbReference>
<proteinExistence type="predicted"/>
<keyword evidence="3" id="KW-1185">Reference proteome</keyword>
<feature type="region of interest" description="Disordered" evidence="1">
    <location>
        <begin position="68"/>
        <end position="89"/>
    </location>
</feature>
<dbReference type="OrthoDB" id="274752at2759"/>
<feature type="region of interest" description="Disordered" evidence="1">
    <location>
        <begin position="102"/>
        <end position="136"/>
    </location>
</feature>
<gene>
    <name evidence="2" type="ORF">BGHDH14_bgh02940</name>
</gene>
<dbReference type="STRING" id="546991.N1JCW1"/>
<dbReference type="Proteomes" id="UP000015441">
    <property type="component" value="Unassembled WGS sequence"/>
</dbReference>
<feature type="compositionally biased region" description="Acidic residues" evidence="1">
    <location>
        <begin position="119"/>
        <end position="136"/>
    </location>
</feature>
<dbReference type="EMBL" id="CAUH01001495">
    <property type="protein sequence ID" value="CCU75598.1"/>
    <property type="molecule type" value="Genomic_DNA"/>
</dbReference>
<organism evidence="2 3">
    <name type="scientific">Blumeria graminis f. sp. hordei (strain DH14)</name>
    <name type="common">Barley powdery mildew</name>
    <name type="synonym">Oidium monilioides f. sp. hordei</name>
    <dbReference type="NCBI Taxonomy" id="546991"/>
    <lineage>
        <taxon>Eukaryota</taxon>
        <taxon>Fungi</taxon>
        <taxon>Dikarya</taxon>
        <taxon>Ascomycota</taxon>
        <taxon>Pezizomycotina</taxon>
        <taxon>Leotiomycetes</taxon>
        <taxon>Erysiphales</taxon>
        <taxon>Erysiphaceae</taxon>
        <taxon>Blumeria</taxon>
        <taxon>Blumeria hordei</taxon>
    </lineage>
</organism>
<protein>
    <submittedName>
        <fullName evidence="2">ATP synthase H chain, mitochondrial</fullName>
    </submittedName>
</protein>
<accession>N1JCW1</accession>
<name>N1JCW1_BLUG1</name>
<evidence type="ECO:0000313" key="2">
    <source>
        <dbReference type="EMBL" id="CCU75598.1"/>
    </source>
</evidence>
<sequence length="136" mass="15267">MINPTLRISRSRIAHYIAKQSTPIVAKRSFITTIPRQVAKCKLTNYSEVDFVQELYIRELKGCKISQTKANDSEGHVQKFSPPVAPTSPELDDIASELKAYESSSVEVEGQAEAGSSLQEEDWLEEEPEDDENSKH</sequence>
<dbReference type="FunCoup" id="N1JCW1">
    <property type="interactions" value="99"/>
</dbReference>
<dbReference type="AlphaFoldDB" id="N1JCW1"/>
<dbReference type="InterPro" id="IPR019711">
    <property type="entry name" value="ATP_synth_F0_suH"/>
</dbReference>
<evidence type="ECO:0000256" key="1">
    <source>
        <dbReference type="SAM" id="MobiDB-lite"/>
    </source>
</evidence>
<dbReference type="HOGENOM" id="CLU_122989_0_1_1"/>